<keyword evidence="5" id="KW-0472">Membrane</keyword>
<proteinExistence type="predicted"/>
<dbReference type="GO" id="GO:0098552">
    <property type="term" value="C:side of membrane"/>
    <property type="evidence" value="ECO:0007669"/>
    <property type="project" value="UniProtKB-KW"/>
</dbReference>
<keyword evidence="8" id="KW-0732">Signal</keyword>
<dbReference type="VEuPathDB" id="TriTrypDB:Tb1125.Tb09.v4.0166"/>
<feature type="chain" id="PRO_5004058103" evidence="8">
    <location>
        <begin position="28"/>
        <end position="495"/>
    </location>
</feature>
<dbReference type="AlphaFoldDB" id="M4SXQ4"/>
<evidence type="ECO:0000256" key="8">
    <source>
        <dbReference type="SAM" id="SignalP"/>
    </source>
</evidence>
<name>M4SXQ4_9TRYP</name>
<sequence>MPIGNNNTMRNCILSILAIGSITLASGQVHSGLDTAAQAISTSCHEARYLLALAEIFEGEADDIQRSLTALQTASRAYDLAAALAREKTTKIGRKALSLLSQQRYDDATEGAKAAAATKQQAAQHLRQRAGRILGMRQAKITAVTNTKSATGGGDGAWSEASTVKADITTTLKTVASTNCSIDDLDDGDGPKKKDIKHTTIYKVKLLADRHFDANTISIHAVVKGTGFANSWTDSSGHKGVLVNGGGTAQTNFWGAKINDIENTDTPEEKDLFEDANKRTACKTDAIAGDWAGISAEAIARWICRGTAATAFIPKPPTDESLEKLKADKKLAKLILILTKGRESPKEQEITDPEPTVKAFLGTDETSFSKTFVKYVKEEEQTLTFGQDKFTGTLLDLAAEPAGSELLAYLTPEPEIKQNCKPQLSETEESCNKKNQNECSSPCKWSPKAEGKKCKLDKEAKEAVEKANQETDGKYEKTITNNTERNSFVIHKAPL</sequence>
<keyword evidence="7" id="KW-0449">Lipoprotein</keyword>
<reference evidence="9" key="2">
    <citation type="journal article" date="2014" name="Mol. Biochem. Parasitol.">
        <title>Capturing the variant surface glycoprotein repertoire (the VSGnome) of Trypanosoma brucei Lister 427.</title>
        <authorList>
            <person name="Cross G.A."/>
            <person name="Kim H.S."/>
            <person name="Wickstead B."/>
        </authorList>
    </citation>
    <scope>NUCLEOTIDE SEQUENCE</scope>
    <source>
        <strain evidence="9">Lister 427</strain>
    </source>
</reference>
<evidence type="ECO:0000256" key="4">
    <source>
        <dbReference type="ARBA" id="ARBA00022622"/>
    </source>
</evidence>
<keyword evidence="6" id="KW-0325">Glycoprotein</keyword>
<evidence type="ECO:0000256" key="2">
    <source>
        <dbReference type="ARBA" id="ARBA00004609"/>
    </source>
</evidence>
<keyword evidence="4" id="KW-0336">GPI-anchor</keyword>
<evidence type="ECO:0000256" key="5">
    <source>
        <dbReference type="ARBA" id="ARBA00023136"/>
    </source>
</evidence>
<evidence type="ECO:0000256" key="1">
    <source>
        <dbReference type="ARBA" id="ARBA00002523"/>
    </source>
</evidence>
<dbReference type="GO" id="GO:0005886">
    <property type="term" value="C:plasma membrane"/>
    <property type="evidence" value="ECO:0007669"/>
    <property type="project" value="UniProtKB-SubCell"/>
</dbReference>
<comment type="function">
    <text evidence="1">VSG forms a coat on the surface of the parasite. The trypanosome evades the immune response of the host by expressing a series of antigenically distinct VSGs from an estimated 1000 VSG genes.</text>
</comment>
<evidence type="ECO:0000313" key="9">
    <source>
        <dbReference type="EMBL" id="AGH60854.1"/>
    </source>
</evidence>
<keyword evidence="3" id="KW-1003">Cell membrane</keyword>
<reference evidence="9" key="1">
    <citation type="submission" date="2013-02" db="EMBL/GenBank/DDBJ databases">
        <authorList>
            <person name="Cross G.A.M."/>
            <person name="Kim H.-S."/>
            <person name="Wickstead B."/>
        </authorList>
    </citation>
    <scope>NUCLEOTIDE SEQUENCE</scope>
    <source>
        <strain evidence="9">Lister 427</strain>
    </source>
</reference>
<protein>
    <submittedName>
        <fullName evidence="9">Variant surface glycoprotein 1957</fullName>
    </submittedName>
</protein>
<evidence type="ECO:0000256" key="3">
    <source>
        <dbReference type="ARBA" id="ARBA00022475"/>
    </source>
</evidence>
<organism evidence="9">
    <name type="scientific">Trypanosoma brucei</name>
    <dbReference type="NCBI Taxonomy" id="5691"/>
    <lineage>
        <taxon>Eukaryota</taxon>
        <taxon>Discoba</taxon>
        <taxon>Euglenozoa</taxon>
        <taxon>Kinetoplastea</taxon>
        <taxon>Metakinetoplastina</taxon>
        <taxon>Trypanosomatida</taxon>
        <taxon>Trypanosomatidae</taxon>
        <taxon>Trypanosoma</taxon>
    </lineage>
</organism>
<dbReference type="SUPFAM" id="SSF58087">
    <property type="entry name" value="Variant surface glycoprotein (N-terminal domain)"/>
    <property type="match status" value="1"/>
</dbReference>
<comment type="subcellular location">
    <subcellularLocation>
        <location evidence="2">Cell membrane</location>
        <topology evidence="2">Lipid-anchor</topology>
        <topology evidence="2">GPI-anchor</topology>
    </subcellularLocation>
</comment>
<evidence type="ECO:0000256" key="7">
    <source>
        <dbReference type="ARBA" id="ARBA00023288"/>
    </source>
</evidence>
<dbReference type="VEuPathDB" id="TriTrypDB:Tb427_000264400"/>
<dbReference type="SUPFAM" id="SSF118251">
    <property type="entry name" value="Variant surface glycoprotein MITAT 1.2, VSG 221, C-terminal domain"/>
    <property type="match status" value="1"/>
</dbReference>
<dbReference type="InterPro" id="IPR027446">
    <property type="entry name" value="VSG_C_dom_sf"/>
</dbReference>
<feature type="signal peptide" evidence="8">
    <location>
        <begin position="1"/>
        <end position="27"/>
    </location>
</feature>
<evidence type="ECO:0000256" key="6">
    <source>
        <dbReference type="ARBA" id="ARBA00023180"/>
    </source>
</evidence>
<dbReference type="EMBL" id="KC613423">
    <property type="protein sequence ID" value="AGH60854.1"/>
    <property type="molecule type" value="Genomic_DNA"/>
</dbReference>
<accession>M4SXQ4</accession>
<dbReference type="Gene3D" id="4.10.110.20">
    <property type="entry name" value="Variant surface glycoprotein MITAT 1.2, VSG 221, C-terminal domain"/>
    <property type="match status" value="1"/>
</dbReference>